<dbReference type="Proteomes" id="UP000494206">
    <property type="component" value="Unassembled WGS sequence"/>
</dbReference>
<name>A0A8S1E9Q0_9PELO</name>
<evidence type="ECO:0000313" key="1">
    <source>
        <dbReference type="EMBL" id="CAB3397120.1"/>
    </source>
</evidence>
<evidence type="ECO:0000313" key="2">
    <source>
        <dbReference type="Proteomes" id="UP000494206"/>
    </source>
</evidence>
<dbReference type="EMBL" id="CADEPM010000001">
    <property type="protein sequence ID" value="CAB3397120.1"/>
    <property type="molecule type" value="Genomic_DNA"/>
</dbReference>
<keyword evidence="2" id="KW-1185">Reference proteome</keyword>
<proteinExistence type="predicted"/>
<comment type="caution">
    <text evidence="1">The sequence shown here is derived from an EMBL/GenBank/DDBJ whole genome shotgun (WGS) entry which is preliminary data.</text>
</comment>
<accession>A0A8S1E9Q0</accession>
<dbReference type="OrthoDB" id="5875024at2759"/>
<dbReference type="InterPro" id="IPR016024">
    <property type="entry name" value="ARM-type_fold"/>
</dbReference>
<organism evidence="1 2">
    <name type="scientific">Caenorhabditis bovis</name>
    <dbReference type="NCBI Taxonomy" id="2654633"/>
    <lineage>
        <taxon>Eukaryota</taxon>
        <taxon>Metazoa</taxon>
        <taxon>Ecdysozoa</taxon>
        <taxon>Nematoda</taxon>
        <taxon>Chromadorea</taxon>
        <taxon>Rhabditida</taxon>
        <taxon>Rhabditina</taxon>
        <taxon>Rhabditomorpha</taxon>
        <taxon>Rhabditoidea</taxon>
        <taxon>Rhabditidae</taxon>
        <taxon>Peloderinae</taxon>
        <taxon>Caenorhabditis</taxon>
    </lineage>
</organism>
<dbReference type="AlphaFoldDB" id="A0A8S1E9Q0"/>
<protein>
    <submittedName>
        <fullName evidence="1">Uncharacterized protein</fullName>
    </submittedName>
</protein>
<gene>
    <name evidence="1" type="ORF">CBOVIS_LOCUS587</name>
</gene>
<reference evidence="1 2" key="1">
    <citation type="submission" date="2020-04" db="EMBL/GenBank/DDBJ databases">
        <authorList>
            <person name="Laetsch R D."/>
            <person name="Stevens L."/>
            <person name="Kumar S."/>
            <person name="Blaxter L. M."/>
        </authorList>
    </citation>
    <scope>NUCLEOTIDE SEQUENCE [LARGE SCALE GENOMIC DNA]</scope>
</reference>
<sequence length="1115" mass="127643">MTDIVDIKEKLKFNNITIQSQGFSQLLEEFKSTKLDKKQKVALENVYFDCIFQYGIVPCQWFQETLPHMLKNGYLNSETLLDEISIRINKAPNAENIIRVITETCDLHYSAFLKLARRVNSDELTRLFNIRKLISDCHSYAKPKTPMLSRSIKIGDLFDLVVADGKTDKFLNSVDFLFEKHNLHENETLLAFVVALLPFCESQKQACRIISNFAKKKPYLDDGSRLAHTINIVVELCKHDVLEMKTVRRQLLKRIGNHGNEKAHAAYCKLLALGVTSDPDETVEMNAEFREECIKELLGYTKLSKPGEIHQSIVCEAWKSLGSFDADEVASAAFDGIDGLLAGFKSMSKTARKGFVEFLRQFVAREVENLPRPLYNLTSSPSTDVLPLFTNIDSFKDSLHNLHNESSWFWRASLPLSASILKLSSPSNKAVTAVRLIRSCATLISPSTSHEDMISLFASWRICIREALNSLSESKNHDILWARDQICEEGRRSLAENGESVDNVMMILAVLAGIIEEKIKTISDPKIVDEITKNHKPWLISVFEFCATRLPKEFKHQRGKKANPIYQILTQSNKSSLHIAIFCAKLLLRHYAILEFYKMESNFCLKKEPLEICLLENSEAKLDVVPSRRDLWINAEAYGCDRLTTIAVENRYKKQIEKEDCLDDPNILLESIGSVESIEKFFTSLSASDTSNLMGMHKKARKVIEKLFNNGTEQIKKAIYQGLSDLAVATSLKIPMAKQTISMEKFPENSLIRMICRCFDEKSGIDDDGLRELIRALISHKRSDGKRLPQANWLGIIEKTNWKNSEPEQLLAVVCLACEQNIEEIVFEVLNDIECVERHPKILEVFAEHLHAVINMVSSQVAEKLIRRIIEKIRSESEIADILKESIRSNQRLPIVRTILSLELPPLSECEMLSDCLLDCLIEPQEFVGCISRNYDFWIESRKADDMKMKRLCELYAEEADKNTMLAILSIESDSLSVKRRFEKILDVISVSRISRSSSLPMDSFLPIIMALLVSASDQFPLHWFGYDSQVLEIMMILVQRFWNEYTSCQDFEDNVKHLVSFLMPYLKKEDSYPDWQRTTAKYLLRSIFAKFPSKVMPIVENEPDQFFNILIEDL</sequence>
<dbReference type="SUPFAM" id="SSF48371">
    <property type="entry name" value="ARM repeat"/>
    <property type="match status" value="1"/>
</dbReference>